<evidence type="ECO:0000313" key="2">
    <source>
        <dbReference type="Proteomes" id="UP000828390"/>
    </source>
</evidence>
<organism evidence="1 2">
    <name type="scientific">Dreissena polymorpha</name>
    <name type="common">Zebra mussel</name>
    <name type="synonym">Mytilus polymorpha</name>
    <dbReference type="NCBI Taxonomy" id="45954"/>
    <lineage>
        <taxon>Eukaryota</taxon>
        <taxon>Metazoa</taxon>
        <taxon>Spiralia</taxon>
        <taxon>Lophotrochozoa</taxon>
        <taxon>Mollusca</taxon>
        <taxon>Bivalvia</taxon>
        <taxon>Autobranchia</taxon>
        <taxon>Heteroconchia</taxon>
        <taxon>Euheterodonta</taxon>
        <taxon>Imparidentia</taxon>
        <taxon>Neoheterodontei</taxon>
        <taxon>Myida</taxon>
        <taxon>Dreissenoidea</taxon>
        <taxon>Dreissenidae</taxon>
        <taxon>Dreissena</taxon>
    </lineage>
</organism>
<proteinExistence type="predicted"/>
<sequence>MHRDCCVCKDKKVPLQEFEEGKMTEWYTWQTKRFPRKSDVDKETKMVTMTVKEKEKGKIGNLVNDFQQEMDKCSEHLFNSQNQYESIRKLKMKLTKRDLICHIDFSENYSCKYNEEIQSIYFGASQRQVSLHTGVLYTENAIQSFCSLSDNLKHGPVGI</sequence>
<reference evidence="1" key="2">
    <citation type="submission" date="2020-11" db="EMBL/GenBank/DDBJ databases">
        <authorList>
            <person name="McCartney M.A."/>
            <person name="Auch B."/>
            <person name="Kono T."/>
            <person name="Mallez S."/>
            <person name="Becker A."/>
            <person name="Gohl D.M."/>
            <person name="Silverstein K.A.T."/>
            <person name="Koren S."/>
            <person name="Bechman K.B."/>
            <person name="Herman A."/>
            <person name="Abrahante J.E."/>
            <person name="Garbe J."/>
        </authorList>
    </citation>
    <scope>NUCLEOTIDE SEQUENCE</scope>
    <source>
        <strain evidence="1">Duluth1</strain>
        <tissue evidence="1">Whole animal</tissue>
    </source>
</reference>
<dbReference type="AlphaFoldDB" id="A0A9D4C108"/>
<dbReference type="EMBL" id="JAIWYP010000013">
    <property type="protein sequence ID" value="KAH3715139.1"/>
    <property type="molecule type" value="Genomic_DNA"/>
</dbReference>
<keyword evidence="2" id="KW-1185">Reference proteome</keyword>
<reference evidence="1" key="1">
    <citation type="journal article" date="2019" name="bioRxiv">
        <title>The Genome of the Zebra Mussel, Dreissena polymorpha: A Resource for Invasive Species Research.</title>
        <authorList>
            <person name="McCartney M.A."/>
            <person name="Auch B."/>
            <person name="Kono T."/>
            <person name="Mallez S."/>
            <person name="Zhang Y."/>
            <person name="Obille A."/>
            <person name="Becker A."/>
            <person name="Abrahante J.E."/>
            <person name="Garbe J."/>
            <person name="Badalamenti J.P."/>
            <person name="Herman A."/>
            <person name="Mangelson H."/>
            <person name="Liachko I."/>
            <person name="Sullivan S."/>
            <person name="Sone E.D."/>
            <person name="Koren S."/>
            <person name="Silverstein K.A.T."/>
            <person name="Beckman K.B."/>
            <person name="Gohl D.M."/>
        </authorList>
    </citation>
    <scope>NUCLEOTIDE SEQUENCE</scope>
    <source>
        <strain evidence="1">Duluth1</strain>
        <tissue evidence="1">Whole animal</tissue>
    </source>
</reference>
<dbReference type="PANTHER" id="PTHR46601">
    <property type="entry name" value="ULP_PROTEASE DOMAIN-CONTAINING PROTEIN"/>
    <property type="match status" value="1"/>
</dbReference>
<dbReference type="Proteomes" id="UP000828390">
    <property type="component" value="Unassembled WGS sequence"/>
</dbReference>
<name>A0A9D4C108_DREPO</name>
<accession>A0A9D4C108</accession>
<protein>
    <submittedName>
        <fullName evidence="1">Uncharacterized protein</fullName>
    </submittedName>
</protein>
<comment type="caution">
    <text evidence="1">The sequence shown here is derived from an EMBL/GenBank/DDBJ whole genome shotgun (WGS) entry which is preliminary data.</text>
</comment>
<evidence type="ECO:0000313" key="1">
    <source>
        <dbReference type="EMBL" id="KAH3715139.1"/>
    </source>
</evidence>
<gene>
    <name evidence="1" type="ORF">DPMN_057845</name>
</gene>
<dbReference type="PANTHER" id="PTHR46601:SF1">
    <property type="entry name" value="ADF-H DOMAIN-CONTAINING PROTEIN"/>
    <property type="match status" value="1"/>
</dbReference>